<feature type="chain" id="PRO_5042861456" description="Conjugal transfer protein TraH" evidence="1">
    <location>
        <begin position="24"/>
        <end position="463"/>
    </location>
</feature>
<proteinExistence type="predicted"/>
<dbReference type="AlphaFoldDB" id="A0AAP8MYR2"/>
<feature type="signal peptide" evidence="1">
    <location>
        <begin position="1"/>
        <end position="23"/>
    </location>
</feature>
<evidence type="ECO:0000256" key="1">
    <source>
        <dbReference type="SAM" id="SignalP"/>
    </source>
</evidence>
<evidence type="ECO:0000313" key="2">
    <source>
        <dbReference type="EMBL" id="PMP14082.1"/>
    </source>
</evidence>
<comment type="caution">
    <text evidence="2">The sequence shown here is derived from an EMBL/GenBank/DDBJ whole genome shotgun (WGS) entry which is preliminary data.</text>
</comment>
<dbReference type="EMBL" id="MDBO01000036">
    <property type="protein sequence ID" value="PMP14082.1"/>
    <property type="molecule type" value="Genomic_DNA"/>
</dbReference>
<name>A0AAP8MYR2_9VIBR</name>
<dbReference type="Pfam" id="PF06122">
    <property type="entry name" value="TraH"/>
    <property type="match status" value="1"/>
</dbReference>
<evidence type="ECO:0000313" key="3">
    <source>
        <dbReference type="Proteomes" id="UP000235611"/>
    </source>
</evidence>
<dbReference type="Proteomes" id="UP000235611">
    <property type="component" value="Unassembled WGS sequence"/>
</dbReference>
<protein>
    <recommendedName>
        <fullName evidence="4">Conjugal transfer protein TraH</fullName>
    </recommendedName>
</protein>
<dbReference type="InterPro" id="IPR010927">
    <property type="entry name" value="T4SS_TraH"/>
</dbReference>
<accession>A0AAP8MYR2</accession>
<organism evidence="2 3">
    <name type="scientific">Vibrio breoganii</name>
    <dbReference type="NCBI Taxonomy" id="553239"/>
    <lineage>
        <taxon>Bacteria</taxon>
        <taxon>Pseudomonadati</taxon>
        <taxon>Pseudomonadota</taxon>
        <taxon>Gammaproteobacteria</taxon>
        <taxon>Vibrionales</taxon>
        <taxon>Vibrionaceae</taxon>
        <taxon>Vibrio</taxon>
    </lineage>
</organism>
<dbReference type="RefSeq" id="WP_102477411.1">
    <property type="nucleotide sequence ID" value="NZ_MDBO01000036.1"/>
</dbReference>
<sequence>MQMSKLNLITALLLSSVASTSQASSINDKMDDAFNALMNTTDPANYDTARRGVLSGGQIYIKVPTKRANLISATAPSIQAGCGGIDVYGGSFSYINTDQFIQTFQAVGANALGYGVKLAIQSACPSCEQIMTSLEKTAQAINKMNIDSCNMAEGLVNASVDFATGKQADASAKAIGVNMGVMDDINAAWSWVGTEGSSVTNKIKTTNPDEYKNQITGNVAWRAFKNGDIESVYSADDEFLELMMTITGSVVISDNSSDTDALPNTTVYTGHGIKLADLVNGGDYVIYDCDSTDANGCLNAPMQPSKTITDTGLHNRVYDALRDMDTALTQNQEWSEEAKKTLGVTTIIGNKCMQKIYQASLANSSTSIRLQLLNMCSSRMALDTAVTQVLNYIDAAESAVKNAESDTSLQSAKTLAIETFRESRKAYEEEYIRLSQQMPIESIITTLDSLNFSDGQRKDTQGQ</sequence>
<reference evidence="3" key="1">
    <citation type="submission" date="2016-07" db="EMBL/GenBank/DDBJ databases">
        <title>Nontailed viruses are major unrecognized killers of bacteria in the ocean.</title>
        <authorList>
            <person name="Kauffman K."/>
            <person name="Hussain F."/>
            <person name="Yang J."/>
            <person name="Arevalo P."/>
            <person name="Brown J."/>
            <person name="Cutler M."/>
            <person name="Kelly L."/>
            <person name="Polz M.F."/>
        </authorList>
    </citation>
    <scope>NUCLEOTIDE SEQUENCE [LARGE SCALE GENOMIC DNA]</scope>
    <source>
        <strain evidence="3">10N.222.49.A5</strain>
    </source>
</reference>
<keyword evidence="1" id="KW-0732">Signal</keyword>
<evidence type="ECO:0008006" key="4">
    <source>
        <dbReference type="Google" id="ProtNLM"/>
    </source>
</evidence>
<gene>
    <name evidence="2" type="ORF">BCS93_04645</name>
</gene>